<reference evidence="2" key="1">
    <citation type="submission" date="2019-09" db="EMBL/GenBank/DDBJ databases">
        <title>Draft genome information of white flower Hibiscus syriacus.</title>
        <authorList>
            <person name="Kim Y.-M."/>
        </authorList>
    </citation>
    <scope>NUCLEOTIDE SEQUENCE [LARGE SCALE GENOMIC DNA]</scope>
    <source>
        <strain evidence="2">YM2019G1</strain>
    </source>
</reference>
<sequence>MPSVGPDPHDLKVKNLVLYQLSWMVISCFSTLLLECSRAFDGSEFISRCNLQPGTVPSSAIRVEWRSNGSVTLEALMQDGITYSQLLVHPSSR</sequence>
<keyword evidence="3" id="KW-1185">Reference proteome</keyword>
<keyword evidence="1" id="KW-0472">Membrane</keyword>
<evidence type="ECO:0000256" key="1">
    <source>
        <dbReference type="SAM" id="Phobius"/>
    </source>
</evidence>
<gene>
    <name evidence="2" type="ORF">F3Y22_tig00110109pilonHSYRG00204</name>
</gene>
<accession>A0A6A3BKK5</accession>
<feature type="transmembrane region" description="Helical" evidence="1">
    <location>
        <begin position="16"/>
        <end position="34"/>
    </location>
</feature>
<organism evidence="2 3">
    <name type="scientific">Hibiscus syriacus</name>
    <name type="common">Rose of Sharon</name>
    <dbReference type="NCBI Taxonomy" id="106335"/>
    <lineage>
        <taxon>Eukaryota</taxon>
        <taxon>Viridiplantae</taxon>
        <taxon>Streptophyta</taxon>
        <taxon>Embryophyta</taxon>
        <taxon>Tracheophyta</taxon>
        <taxon>Spermatophyta</taxon>
        <taxon>Magnoliopsida</taxon>
        <taxon>eudicotyledons</taxon>
        <taxon>Gunneridae</taxon>
        <taxon>Pentapetalae</taxon>
        <taxon>rosids</taxon>
        <taxon>malvids</taxon>
        <taxon>Malvales</taxon>
        <taxon>Malvaceae</taxon>
        <taxon>Malvoideae</taxon>
        <taxon>Hibiscus</taxon>
    </lineage>
</organism>
<evidence type="ECO:0000313" key="2">
    <source>
        <dbReference type="EMBL" id="KAE8716805.1"/>
    </source>
</evidence>
<keyword evidence="1" id="KW-1133">Transmembrane helix</keyword>
<name>A0A6A3BKK5_HIBSY</name>
<proteinExistence type="predicted"/>
<dbReference type="EMBL" id="VEPZ02000842">
    <property type="protein sequence ID" value="KAE8716805.1"/>
    <property type="molecule type" value="Genomic_DNA"/>
</dbReference>
<comment type="caution">
    <text evidence="2">The sequence shown here is derived from an EMBL/GenBank/DDBJ whole genome shotgun (WGS) entry which is preliminary data.</text>
</comment>
<dbReference type="Proteomes" id="UP000436088">
    <property type="component" value="Unassembled WGS sequence"/>
</dbReference>
<keyword evidence="1" id="KW-0812">Transmembrane</keyword>
<dbReference type="AlphaFoldDB" id="A0A6A3BKK5"/>
<evidence type="ECO:0000313" key="3">
    <source>
        <dbReference type="Proteomes" id="UP000436088"/>
    </source>
</evidence>
<protein>
    <submittedName>
        <fullName evidence="2">Uncharacterized protein</fullName>
    </submittedName>
</protein>